<evidence type="ECO:0000313" key="2">
    <source>
        <dbReference type="EMBL" id="PYD62736.1"/>
    </source>
</evidence>
<dbReference type="GO" id="GO:0016491">
    <property type="term" value="F:oxidoreductase activity"/>
    <property type="evidence" value="ECO:0007669"/>
    <property type="project" value="InterPro"/>
</dbReference>
<dbReference type="EMBL" id="NKUF01000024">
    <property type="protein sequence ID" value="PYD62736.1"/>
    <property type="molecule type" value="Genomic_DNA"/>
</dbReference>
<dbReference type="GO" id="GO:0010181">
    <property type="term" value="F:FMN binding"/>
    <property type="evidence" value="ECO:0007669"/>
    <property type="project" value="TreeGrafter"/>
</dbReference>
<gene>
    <name evidence="2" type="ORF">CFR72_10850</name>
</gene>
<dbReference type="Proteomes" id="UP000248301">
    <property type="component" value="Unassembled WGS sequence"/>
</dbReference>
<dbReference type="AlphaFoldDB" id="A0A318PWN0"/>
<name>A0A318PWN0_9PROT</name>
<evidence type="ECO:0000313" key="3">
    <source>
        <dbReference type="Proteomes" id="UP000248301"/>
    </source>
</evidence>
<organism evidence="2 3">
    <name type="scientific">Gluconacetobacter entanii</name>
    <dbReference type="NCBI Taxonomy" id="108528"/>
    <lineage>
        <taxon>Bacteria</taxon>
        <taxon>Pseudomonadati</taxon>
        <taxon>Pseudomonadota</taxon>
        <taxon>Alphaproteobacteria</taxon>
        <taxon>Acetobacterales</taxon>
        <taxon>Acetobacteraceae</taxon>
        <taxon>Gluconacetobacter</taxon>
    </lineage>
</organism>
<evidence type="ECO:0000259" key="1">
    <source>
        <dbReference type="Pfam" id="PF03358"/>
    </source>
</evidence>
<dbReference type="SUPFAM" id="SSF52218">
    <property type="entry name" value="Flavoproteins"/>
    <property type="match status" value="1"/>
</dbReference>
<dbReference type="InterPro" id="IPR029039">
    <property type="entry name" value="Flavoprotein-like_sf"/>
</dbReference>
<dbReference type="PANTHER" id="PTHR30543">
    <property type="entry name" value="CHROMATE REDUCTASE"/>
    <property type="match status" value="1"/>
</dbReference>
<dbReference type="OrthoDB" id="9812295at2"/>
<protein>
    <recommendedName>
        <fullName evidence="1">NADPH-dependent FMN reductase-like domain-containing protein</fullName>
    </recommendedName>
</protein>
<dbReference type="InterPro" id="IPR050712">
    <property type="entry name" value="NAD(P)H-dep_reductase"/>
</dbReference>
<proteinExistence type="predicted"/>
<dbReference type="InterPro" id="IPR005025">
    <property type="entry name" value="FMN_Rdtase-like_dom"/>
</dbReference>
<dbReference type="RefSeq" id="WP_110913979.1">
    <property type="nucleotide sequence ID" value="NZ_NKUF01000024.1"/>
</dbReference>
<feature type="domain" description="NADPH-dependent FMN reductase-like" evidence="1">
    <location>
        <begin position="10"/>
        <end position="152"/>
    </location>
</feature>
<reference evidence="2 3" key="1">
    <citation type="submission" date="2017-07" db="EMBL/GenBank/DDBJ databases">
        <title>A draft genome sequence of Gluconacetobacter entanii LTH 4560.</title>
        <authorList>
            <person name="Skraban J."/>
            <person name="Cleenwerck I."/>
            <person name="Vandamme P."/>
            <person name="Trcek J."/>
        </authorList>
    </citation>
    <scope>NUCLEOTIDE SEQUENCE [LARGE SCALE GENOMIC DNA]</scope>
    <source>
        <strain evidence="2 3">LTH 4560</strain>
    </source>
</reference>
<dbReference type="Gene3D" id="3.40.50.360">
    <property type="match status" value="1"/>
</dbReference>
<dbReference type="Pfam" id="PF03358">
    <property type="entry name" value="FMN_red"/>
    <property type="match status" value="1"/>
</dbReference>
<comment type="caution">
    <text evidence="2">The sequence shown here is derived from an EMBL/GenBank/DDBJ whole genome shotgun (WGS) entry which is preliminary data.</text>
</comment>
<sequence>MTTTAPLQFVSLLGSLRKASFNAAVARALPGIAPEGVGVTPLGSIGDFPHYSQDVQEEGYPAAVTAMAQQIAAADAVVIVTPEYNYSVPGVLKNAIDWLSRVSPQPLAEKPVAIITASPGMIGGARAQYHLRQSLVFLDAYVLNRPEAMIGQVMGKVDARTLELVDAATREFLRGQLGALAALVRRVSPRTTA</sequence>
<dbReference type="GO" id="GO:0005829">
    <property type="term" value="C:cytosol"/>
    <property type="evidence" value="ECO:0007669"/>
    <property type="project" value="TreeGrafter"/>
</dbReference>
<dbReference type="PANTHER" id="PTHR30543:SF21">
    <property type="entry name" value="NAD(P)H-DEPENDENT FMN REDUCTASE LOT6"/>
    <property type="match status" value="1"/>
</dbReference>
<accession>A0A318PWN0</accession>